<name>A0A9N9WEB0_9NEOP</name>
<protein>
    <submittedName>
        <fullName evidence="2">Uncharacterized protein</fullName>
    </submittedName>
</protein>
<reference evidence="2" key="2">
    <citation type="submission" date="2022-10" db="EMBL/GenBank/DDBJ databases">
        <authorList>
            <consortium name="ENA_rothamsted_submissions"/>
            <consortium name="culmorum"/>
            <person name="King R."/>
        </authorList>
    </citation>
    <scope>NUCLEOTIDE SEQUENCE</scope>
</reference>
<dbReference type="Proteomes" id="UP001153714">
    <property type="component" value="Chromosome 2"/>
</dbReference>
<keyword evidence="1" id="KW-0472">Membrane</keyword>
<keyword evidence="1" id="KW-1133">Transmembrane helix</keyword>
<evidence type="ECO:0000256" key="1">
    <source>
        <dbReference type="SAM" id="Phobius"/>
    </source>
</evidence>
<evidence type="ECO:0000313" key="2">
    <source>
        <dbReference type="EMBL" id="CAG9789506.1"/>
    </source>
</evidence>
<feature type="transmembrane region" description="Helical" evidence="1">
    <location>
        <begin position="20"/>
        <end position="40"/>
    </location>
</feature>
<keyword evidence="3" id="KW-1185">Reference proteome</keyword>
<dbReference type="AlphaFoldDB" id="A0A9N9WEB0"/>
<dbReference type="OrthoDB" id="7386994at2759"/>
<organism evidence="2 3">
    <name type="scientific">Diatraea saccharalis</name>
    <name type="common">sugarcane borer</name>
    <dbReference type="NCBI Taxonomy" id="40085"/>
    <lineage>
        <taxon>Eukaryota</taxon>
        <taxon>Metazoa</taxon>
        <taxon>Ecdysozoa</taxon>
        <taxon>Arthropoda</taxon>
        <taxon>Hexapoda</taxon>
        <taxon>Insecta</taxon>
        <taxon>Pterygota</taxon>
        <taxon>Neoptera</taxon>
        <taxon>Endopterygota</taxon>
        <taxon>Lepidoptera</taxon>
        <taxon>Glossata</taxon>
        <taxon>Ditrysia</taxon>
        <taxon>Pyraloidea</taxon>
        <taxon>Crambidae</taxon>
        <taxon>Crambinae</taxon>
        <taxon>Diatraea</taxon>
    </lineage>
</organism>
<reference evidence="2" key="1">
    <citation type="submission" date="2021-12" db="EMBL/GenBank/DDBJ databases">
        <authorList>
            <person name="King R."/>
        </authorList>
    </citation>
    <scope>NUCLEOTIDE SEQUENCE</scope>
</reference>
<evidence type="ECO:0000313" key="3">
    <source>
        <dbReference type="Proteomes" id="UP001153714"/>
    </source>
</evidence>
<dbReference type="PROSITE" id="PS51257">
    <property type="entry name" value="PROKAR_LIPOPROTEIN"/>
    <property type="match status" value="1"/>
</dbReference>
<sequence>MSTPRRSCSGPPASAHVSARLFAAVVLFIAFGCLLAGYLLGRMARTDVKHTNELISANLTTAADSLLQKAKRIPPKAVHHSDPEKIKAKLYSIFQCNSNNCGPINNHNLSEYVKNSLNFRIFNLIKSIHNASLYLDTLR</sequence>
<keyword evidence="1" id="KW-0812">Transmembrane</keyword>
<proteinExistence type="predicted"/>
<gene>
    <name evidence="2" type="ORF">DIATSA_LOCUS7234</name>
</gene>
<dbReference type="EMBL" id="OU893333">
    <property type="protein sequence ID" value="CAG9789506.1"/>
    <property type="molecule type" value="Genomic_DNA"/>
</dbReference>
<accession>A0A9N9WEB0</accession>